<dbReference type="Pfam" id="PF00084">
    <property type="entry name" value="Sushi"/>
    <property type="match status" value="11"/>
</dbReference>
<dbReference type="PANTHER" id="PTHR19325">
    <property type="entry name" value="COMPLEMENT COMPONENT-RELATED SUSHI DOMAIN-CONTAINING"/>
    <property type="match status" value="1"/>
</dbReference>
<evidence type="ECO:0000313" key="9">
    <source>
        <dbReference type="Proteomes" id="UP001186944"/>
    </source>
</evidence>
<keyword evidence="9" id="KW-1185">Reference proteome</keyword>
<keyword evidence="4" id="KW-0325">Glycoprotein</keyword>
<evidence type="ECO:0000313" key="8">
    <source>
        <dbReference type="EMBL" id="KAK3102331.1"/>
    </source>
</evidence>
<dbReference type="PROSITE" id="PS50923">
    <property type="entry name" value="SUSHI"/>
    <property type="match status" value="11"/>
</dbReference>
<proteinExistence type="predicted"/>
<keyword evidence="6" id="KW-1133">Transmembrane helix</keyword>
<feature type="domain" description="Sushi" evidence="7">
    <location>
        <begin position="517"/>
        <end position="573"/>
    </location>
</feature>
<reference evidence="8" key="1">
    <citation type="submission" date="2019-08" db="EMBL/GenBank/DDBJ databases">
        <title>The improved chromosome-level genome for the pearl oyster Pinctada fucata martensii using PacBio sequencing and Hi-C.</title>
        <authorList>
            <person name="Zheng Z."/>
        </authorList>
    </citation>
    <scope>NUCLEOTIDE SEQUENCE</scope>
    <source>
        <strain evidence="8">ZZ-2019</strain>
        <tissue evidence="8">Adductor muscle</tissue>
    </source>
</reference>
<dbReference type="EMBL" id="VSWD01000005">
    <property type="protein sequence ID" value="KAK3102331.1"/>
    <property type="molecule type" value="Genomic_DNA"/>
</dbReference>
<evidence type="ECO:0000256" key="5">
    <source>
        <dbReference type="PROSITE-ProRule" id="PRU00302"/>
    </source>
</evidence>
<feature type="domain" description="Sushi" evidence="7">
    <location>
        <begin position="62"/>
        <end position="117"/>
    </location>
</feature>
<dbReference type="Proteomes" id="UP001186944">
    <property type="component" value="Unassembled WGS sequence"/>
</dbReference>
<comment type="caution">
    <text evidence="8">The sequence shown here is derived from an EMBL/GenBank/DDBJ whole genome shotgun (WGS) entry which is preliminary data.</text>
</comment>
<name>A0AA89C1C3_PINIB</name>
<evidence type="ECO:0000256" key="6">
    <source>
        <dbReference type="SAM" id="Phobius"/>
    </source>
</evidence>
<dbReference type="InterPro" id="IPR000436">
    <property type="entry name" value="Sushi_SCR_CCP_dom"/>
</dbReference>
<feature type="domain" description="Sushi" evidence="7">
    <location>
        <begin position="574"/>
        <end position="630"/>
    </location>
</feature>
<feature type="domain" description="Sushi" evidence="7">
    <location>
        <begin position="460"/>
        <end position="516"/>
    </location>
</feature>
<organism evidence="8 9">
    <name type="scientific">Pinctada imbricata</name>
    <name type="common">Atlantic pearl-oyster</name>
    <name type="synonym">Pinctada martensii</name>
    <dbReference type="NCBI Taxonomy" id="66713"/>
    <lineage>
        <taxon>Eukaryota</taxon>
        <taxon>Metazoa</taxon>
        <taxon>Spiralia</taxon>
        <taxon>Lophotrochozoa</taxon>
        <taxon>Mollusca</taxon>
        <taxon>Bivalvia</taxon>
        <taxon>Autobranchia</taxon>
        <taxon>Pteriomorphia</taxon>
        <taxon>Pterioida</taxon>
        <taxon>Pterioidea</taxon>
        <taxon>Pteriidae</taxon>
        <taxon>Pinctada</taxon>
    </lineage>
</organism>
<feature type="disulfide bond" evidence="5">
    <location>
        <begin position="660"/>
        <end position="687"/>
    </location>
</feature>
<evidence type="ECO:0000256" key="1">
    <source>
        <dbReference type="ARBA" id="ARBA00022659"/>
    </source>
</evidence>
<keyword evidence="6" id="KW-0812">Transmembrane</keyword>
<feature type="domain" description="Sushi" evidence="7">
    <location>
        <begin position="403"/>
        <end position="459"/>
    </location>
</feature>
<feature type="domain" description="Sushi" evidence="7">
    <location>
        <begin position="175"/>
        <end position="231"/>
    </location>
</feature>
<feature type="transmembrane region" description="Helical" evidence="6">
    <location>
        <begin position="34"/>
        <end position="55"/>
    </location>
</feature>
<dbReference type="SUPFAM" id="SSF57535">
    <property type="entry name" value="Complement control module/SCR domain"/>
    <property type="match status" value="11"/>
</dbReference>
<feature type="domain" description="Sushi" evidence="7">
    <location>
        <begin position="232"/>
        <end position="288"/>
    </location>
</feature>
<evidence type="ECO:0000259" key="7">
    <source>
        <dbReference type="PROSITE" id="PS50923"/>
    </source>
</evidence>
<feature type="domain" description="Sushi" evidence="7">
    <location>
        <begin position="289"/>
        <end position="345"/>
    </location>
</feature>
<evidence type="ECO:0000256" key="2">
    <source>
        <dbReference type="ARBA" id="ARBA00022737"/>
    </source>
</evidence>
<keyword evidence="6" id="KW-0472">Membrane</keyword>
<accession>A0AA89C1C3</accession>
<dbReference type="InterPro" id="IPR050350">
    <property type="entry name" value="Compl-Cell_Adhes-Reg"/>
</dbReference>
<keyword evidence="2" id="KW-0677">Repeat</keyword>
<comment type="caution">
    <text evidence="5">Lacks conserved residue(s) required for the propagation of feature annotation.</text>
</comment>
<evidence type="ECO:0000256" key="3">
    <source>
        <dbReference type="ARBA" id="ARBA00023157"/>
    </source>
</evidence>
<keyword evidence="3 5" id="KW-1015">Disulfide bond</keyword>
<sequence>MSKVAAEKYLSHFYAEQHIRIRPLTKKWLLQPKVISITIAVVIIVATVTAVFILLSTTVDSNDCGPPPAVVDGFYTSTGTAIGSNATFTCRTGWDMIGTPNSHCSPAGWIGSRICQIGDCGEPENLTFGIRTYTRTTYDAVVLFICDIGYNLMGNDTTVCQDDDTWNGTRYCEIVDCLDPVNITDGYVDFNITTYAENATYSCRTGWDLFGDSHTQCGADGNWTGSRNCTIGNCGTPPMVDNGYRNYTETTYQTIVEFLCDIGYNLTGDPTTECLDDDSWSGNRTCDLVDCGVPQNISNGYAIYENTTYQSIATYTCEIGYDLGGDVESHCQADGQWNGTSTCTIKDCGTPPAVTDGSPTYTTTTYLSTVDYTCNAGYNLNGAATITCQADGTWESAPTCSIKDCGTPPVVTDGSPTYTTTTYLSTVDYTCSVGYTLNGAATITCQADGTWETAPTCDIKDCGTPPAVADGSPTYTTTTYLSTVDYSCSVGYTLNGVATITCQADGTWETAPTCDIKDCGTPPTVTDGSPTYTTTTYLSTVDYTCSVGYTRTGTASITCKADGTWEAAPTCTIKDCGNPPTVTGGTRAFTTTTYLSTATYTCNVGHNMVGGATITCQGTGAWSAEPSCDIVDCGMPPASSADGTITFGSTTYSSSATYSCNTGYNLVGTSTVTCQAAGTWSGTAPACDIVDCGAPDTVADATLHRIHQQPHMVLL</sequence>
<feature type="domain" description="Sushi" evidence="7">
    <location>
        <begin position="346"/>
        <end position="402"/>
    </location>
</feature>
<feature type="domain" description="Sushi" evidence="7">
    <location>
        <begin position="631"/>
        <end position="689"/>
    </location>
</feature>
<dbReference type="PANTHER" id="PTHR19325:SF571">
    <property type="entry name" value="SUSHI DOMAIN-CONTAINING PROTEIN"/>
    <property type="match status" value="1"/>
</dbReference>
<keyword evidence="1 5" id="KW-0768">Sushi</keyword>
<dbReference type="Gene3D" id="2.10.70.10">
    <property type="entry name" value="Complement Module, domain 1"/>
    <property type="match status" value="11"/>
</dbReference>
<evidence type="ECO:0000256" key="4">
    <source>
        <dbReference type="ARBA" id="ARBA00023180"/>
    </source>
</evidence>
<protein>
    <recommendedName>
        <fullName evidence="7">Sushi domain-containing protein</fullName>
    </recommendedName>
</protein>
<dbReference type="InterPro" id="IPR035976">
    <property type="entry name" value="Sushi/SCR/CCP_sf"/>
</dbReference>
<gene>
    <name evidence="8" type="ORF">FSP39_010558</name>
</gene>
<dbReference type="CDD" id="cd00033">
    <property type="entry name" value="CCP"/>
    <property type="match status" value="10"/>
</dbReference>
<feature type="domain" description="Sushi" evidence="7">
    <location>
        <begin position="118"/>
        <end position="174"/>
    </location>
</feature>
<dbReference type="AlphaFoldDB" id="A0AA89C1C3"/>
<dbReference type="SMART" id="SM00032">
    <property type="entry name" value="CCP"/>
    <property type="match status" value="11"/>
</dbReference>